<feature type="transmembrane region" description="Helical" evidence="8">
    <location>
        <begin position="55"/>
        <end position="74"/>
    </location>
</feature>
<evidence type="ECO:0000256" key="5">
    <source>
        <dbReference type="ARBA" id="ARBA00022989"/>
    </source>
</evidence>
<dbReference type="CDD" id="cd06257">
    <property type="entry name" value="DnaJ"/>
    <property type="match status" value="1"/>
</dbReference>
<dbReference type="SMART" id="SM00271">
    <property type="entry name" value="DnaJ"/>
    <property type="match status" value="1"/>
</dbReference>
<comment type="function">
    <text evidence="1">May function as a co-chaperone.</text>
</comment>
<feature type="transmembrane region" description="Helical" evidence="8">
    <location>
        <begin position="29"/>
        <end position="49"/>
    </location>
</feature>
<organism evidence="10">
    <name type="scientific">Lotharella globosa</name>
    <dbReference type="NCBI Taxonomy" id="91324"/>
    <lineage>
        <taxon>Eukaryota</taxon>
        <taxon>Sar</taxon>
        <taxon>Rhizaria</taxon>
        <taxon>Cercozoa</taxon>
        <taxon>Chlorarachniophyceae</taxon>
        <taxon>Lotharella</taxon>
    </lineage>
</organism>
<dbReference type="InterPro" id="IPR001623">
    <property type="entry name" value="DnaJ_domain"/>
</dbReference>
<keyword evidence="6 8" id="KW-0472">Membrane</keyword>
<comment type="subcellular location">
    <subcellularLocation>
        <location evidence="2">Membrane</location>
        <topology evidence="2">Multi-pass membrane protein</topology>
    </subcellularLocation>
</comment>
<feature type="region of interest" description="Disordered" evidence="7">
    <location>
        <begin position="366"/>
        <end position="406"/>
    </location>
</feature>
<evidence type="ECO:0000256" key="4">
    <source>
        <dbReference type="ARBA" id="ARBA00022692"/>
    </source>
</evidence>
<feature type="domain" description="J" evidence="9">
    <location>
        <begin position="314"/>
        <end position="399"/>
    </location>
</feature>
<evidence type="ECO:0000256" key="1">
    <source>
        <dbReference type="ARBA" id="ARBA00002080"/>
    </source>
</evidence>
<dbReference type="PANTHER" id="PTHR44733:SF1">
    <property type="entry name" value="DNAJ HOMOLOG SUBFAMILY C MEMBER 22"/>
    <property type="match status" value="1"/>
</dbReference>
<reference evidence="10" key="1">
    <citation type="submission" date="2021-01" db="EMBL/GenBank/DDBJ databases">
        <authorList>
            <person name="Corre E."/>
            <person name="Pelletier E."/>
            <person name="Niang G."/>
            <person name="Scheremetjew M."/>
            <person name="Finn R."/>
            <person name="Kale V."/>
            <person name="Holt S."/>
            <person name="Cochrane G."/>
            <person name="Meng A."/>
            <person name="Brown T."/>
            <person name="Cohen L."/>
        </authorList>
    </citation>
    <scope>NUCLEOTIDE SEQUENCE</scope>
    <source>
        <strain evidence="10">CCCM811</strain>
    </source>
</reference>
<dbReference type="GO" id="GO:0016020">
    <property type="term" value="C:membrane"/>
    <property type="evidence" value="ECO:0007669"/>
    <property type="project" value="UniProtKB-SubCell"/>
</dbReference>
<proteinExistence type="predicted"/>
<dbReference type="InterPro" id="IPR036869">
    <property type="entry name" value="J_dom_sf"/>
</dbReference>
<evidence type="ECO:0000313" key="10">
    <source>
        <dbReference type="EMBL" id="CAE0651820.1"/>
    </source>
</evidence>
<evidence type="ECO:0000256" key="7">
    <source>
        <dbReference type="SAM" id="MobiDB-lite"/>
    </source>
</evidence>
<dbReference type="InterPro" id="IPR007829">
    <property type="entry name" value="TM2"/>
</dbReference>
<keyword evidence="4 8" id="KW-0812">Transmembrane</keyword>
<dbReference type="Gene3D" id="1.10.287.110">
    <property type="entry name" value="DnaJ domain"/>
    <property type="match status" value="1"/>
</dbReference>
<feature type="compositionally biased region" description="Low complexity" evidence="7">
    <location>
        <begin position="366"/>
        <end position="376"/>
    </location>
</feature>
<name>A0A7S3YHG0_9EUKA</name>
<evidence type="ECO:0000256" key="3">
    <source>
        <dbReference type="ARBA" id="ARBA00020945"/>
    </source>
</evidence>
<feature type="transmembrane region" description="Helical" evidence="8">
    <location>
        <begin position="157"/>
        <end position="175"/>
    </location>
</feature>
<dbReference type="PANTHER" id="PTHR44733">
    <property type="entry name" value="DNAJ HOMOLOG SUBFAMILY C MEMBER 22"/>
    <property type="match status" value="1"/>
</dbReference>
<evidence type="ECO:0000256" key="2">
    <source>
        <dbReference type="ARBA" id="ARBA00004141"/>
    </source>
</evidence>
<evidence type="ECO:0000256" key="6">
    <source>
        <dbReference type="ARBA" id="ARBA00023136"/>
    </source>
</evidence>
<keyword evidence="5 8" id="KW-1133">Transmembrane helix</keyword>
<evidence type="ECO:0000256" key="8">
    <source>
        <dbReference type="SAM" id="Phobius"/>
    </source>
</evidence>
<dbReference type="PROSITE" id="PS50076">
    <property type="entry name" value="DNAJ_2"/>
    <property type="match status" value="1"/>
</dbReference>
<dbReference type="Pfam" id="PF05154">
    <property type="entry name" value="TM2"/>
    <property type="match status" value="1"/>
</dbReference>
<feature type="transmembrane region" description="Helical" evidence="8">
    <location>
        <begin position="132"/>
        <end position="150"/>
    </location>
</feature>
<accession>A0A7S3YHG0</accession>
<sequence length="406" mass="46734">MGSECNCNFLAPEARAAESSGLQQRMASLWVAYTLWLFFGFFGIHHVYLGRENQALLWLISGGCFGVGWIRDFFMMHEYTFEANGTLEPTPEEKERGPLGSWAMFFGSIIFAGYCRGFFMGAVPEELEVSEWVMALPRALGAAVGIYLVNSNGKIRGPFWITLAAALLGIGVVLVSEILEIESLKGWPETVIPLTVFYRNRYWVAEDDTCRASRERARRTSFCWKTTKHFAKGAFFGLLLASFAFYNATITMQNEDGTEYTLKLRDHLINIYRSPAVQEFFLVMGQLYEHIKLHGWQTVWDEFVKSLDVEGKEHSYKVLGLVPGASPSEVKRAFRSLARKHHPDKCRQPDCEEKFREIREAFENLQNLEKQEQQQQSREPEPNHHRSSSRTRKRQKKRGRQTRDDL</sequence>
<feature type="transmembrane region" description="Helical" evidence="8">
    <location>
        <begin position="99"/>
        <end position="120"/>
    </location>
</feature>
<gene>
    <name evidence="10" type="ORF">LGLO00237_LOCUS5166</name>
</gene>
<feature type="compositionally biased region" description="Basic residues" evidence="7">
    <location>
        <begin position="385"/>
        <end position="400"/>
    </location>
</feature>
<evidence type="ECO:0000259" key="9">
    <source>
        <dbReference type="PROSITE" id="PS50076"/>
    </source>
</evidence>
<dbReference type="PRINTS" id="PR00625">
    <property type="entry name" value="JDOMAIN"/>
</dbReference>
<dbReference type="EMBL" id="HBIV01007009">
    <property type="protein sequence ID" value="CAE0651820.1"/>
    <property type="molecule type" value="Transcribed_RNA"/>
</dbReference>
<protein>
    <recommendedName>
        <fullName evidence="3">DnaJ homolog subfamily C member 22</fullName>
    </recommendedName>
</protein>
<dbReference type="AlphaFoldDB" id="A0A7S3YHG0"/>
<dbReference type="Pfam" id="PF00226">
    <property type="entry name" value="DnaJ"/>
    <property type="match status" value="1"/>
</dbReference>
<dbReference type="SUPFAM" id="SSF46565">
    <property type="entry name" value="Chaperone J-domain"/>
    <property type="match status" value="1"/>
</dbReference>